<dbReference type="InterPro" id="IPR050317">
    <property type="entry name" value="Plant_Fungal_Acyltransferase"/>
</dbReference>
<dbReference type="PANTHER" id="PTHR31642">
    <property type="entry name" value="TRICHOTHECENE 3-O-ACETYLTRANSFERASE"/>
    <property type="match status" value="1"/>
</dbReference>
<accession>A0A0G4J535</accession>
<dbReference type="Gene3D" id="3.30.559.10">
    <property type="entry name" value="Chloramphenicol acetyltransferase-like domain"/>
    <property type="match status" value="2"/>
</dbReference>
<dbReference type="EMBL" id="CDSF01000133">
    <property type="protein sequence ID" value="CEP02607.1"/>
    <property type="molecule type" value="Genomic_DNA"/>
</dbReference>
<reference evidence="2 4" key="1">
    <citation type="submission" date="2015-02" db="EMBL/GenBank/DDBJ databases">
        <authorList>
            <person name="Chooi Y.-H."/>
        </authorList>
    </citation>
    <scope>NUCLEOTIDE SEQUENCE [LARGE SCALE GENOMIC DNA]</scope>
    <source>
        <strain evidence="2">E3</strain>
    </source>
</reference>
<dbReference type="Proteomes" id="UP000039324">
    <property type="component" value="Unassembled WGS sequence"/>
</dbReference>
<dbReference type="STRING" id="37360.A0A0G4J535"/>
<keyword evidence="4" id="KW-1185">Reference proteome</keyword>
<keyword evidence="3" id="KW-0496">Mitochondrion</keyword>
<geneLocation type="mitochondrion" evidence="3"/>
<protein>
    <submittedName>
        <fullName evidence="2">Uncharacterized protein</fullName>
    </submittedName>
</protein>
<sequence>MTGIPDPVGHVEMLTTIHPTSASSHARGRPTTIALHGLDLFSGPVHISIHRFYRRPQTDLDVVRRLKSSLARALGLYPPVAGTVRADGTGKPYIDMRVENRLGTPFLTATKDTPFAGDTDDLSPRPAVFLPPPASALAVKVTQFSCGTVAVAASMHHQVTDLRGFVDFLEVWAQIARGEIPDCSKIPDDWSHTPGRFFAAATSSDVSMPTPPPPFAVLPAPLDALPSLPPSAITRWKFTPDAVARLKCDLSPSHSAMHGLWISSGDALCALLWGAVARARDTANVSRQQVSGDDQTEVLALAADGRGRAPQGDIGGRYFGNLNALCAAKAPRLDLLSATSGSASRVALGIRNALNVQLAPEAVASKISFFEDPANTEPPGRIVFAADVVGTNWCQAHLESTKFDFGWGKPFAATSGGGPLPAGFFRLLQGVDSGDITVTLTIEEEAAHALKRDVLLNQYADLVSG</sequence>
<dbReference type="AlphaFoldDB" id="A0A0G4J535"/>
<evidence type="ECO:0000256" key="1">
    <source>
        <dbReference type="ARBA" id="ARBA00022679"/>
    </source>
</evidence>
<dbReference type="EMBL" id="OVEO01000003">
    <property type="protein sequence ID" value="SPQ94740.1"/>
    <property type="molecule type" value="Genomic_DNA"/>
</dbReference>
<evidence type="ECO:0000313" key="5">
    <source>
        <dbReference type="Proteomes" id="UP000290189"/>
    </source>
</evidence>
<organism evidence="2 4">
    <name type="scientific">Plasmodiophora brassicae</name>
    <name type="common">Clubroot disease agent</name>
    <dbReference type="NCBI Taxonomy" id="37360"/>
    <lineage>
        <taxon>Eukaryota</taxon>
        <taxon>Sar</taxon>
        <taxon>Rhizaria</taxon>
        <taxon>Endomyxa</taxon>
        <taxon>Phytomyxea</taxon>
        <taxon>Plasmodiophorida</taxon>
        <taxon>Plasmodiophoridae</taxon>
        <taxon>Plasmodiophora</taxon>
    </lineage>
</organism>
<reference evidence="3 5" key="2">
    <citation type="submission" date="2018-03" db="EMBL/GenBank/DDBJ databases">
        <authorList>
            <person name="Fogelqvist J."/>
        </authorList>
    </citation>
    <scope>NUCLEOTIDE SEQUENCE [LARGE SCALE GENOMIC DNA]</scope>
</reference>
<dbReference type="OMA" id="CCYSIDL"/>
<name>A0A0G4J535_PLABS</name>
<gene>
    <name evidence="2" type="ORF">PBRA_002572</name>
    <name evidence="3" type="ORF">PLBR_LOCUS1955</name>
</gene>
<proteinExistence type="predicted"/>
<evidence type="ECO:0000313" key="2">
    <source>
        <dbReference type="EMBL" id="CEP02607.1"/>
    </source>
</evidence>
<evidence type="ECO:0000313" key="3">
    <source>
        <dbReference type="EMBL" id="SPQ94740.1"/>
    </source>
</evidence>
<keyword evidence="1" id="KW-0808">Transferase</keyword>
<evidence type="ECO:0000313" key="4">
    <source>
        <dbReference type="Proteomes" id="UP000039324"/>
    </source>
</evidence>
<dbReference type="GO" id="GO:0016747">
    <property type="term" value="F:acyltransferase activity, transferring groups other than amino-acyl groups"/>
    <property type="evidence" value="ECO:0007669"/>
    <property type="project" value="TreeGrafter"/>
</dbReference>
<dbReference type="Proteomes" id="UP000290189">
    <property type="component" value="Unassembled WGS sequence"/>
</dbReference>
<dbReference type="Pfam" id="PF02458">
    <property type="entry name" value="Transferase"/>
    <property type="match status" value="1"/>
</dbReference>
<dbReference type="PANTHER" id="PTHR31642:SF310">
    <property type="entry name" value="FATTY ALCOHOL:CAFFEOYL-COA ACYLTRANSFERASE"/>
    <property type="match status" value="1"/>
</dbReference>
<dbReference type="InterPro" id="IPR023213">
    <property type="entry name" value="CAT-like_dom_sf"/>
</dbReference>
<dbReference type="OrthoDB" id="1862401at2759"/>